<keyword evidence="2" id="KW-1185">Reference proteome</keyword>
<dbReference type="AlphaFoldDB" id="A0A830GRF9"/>
<evidence type="ECO:0000313" key="1">
    <source>
        <dbReference type="EMBL" id="GGO02911.1"/>
    </source>
</evidence>
<gene>
    <name evidence="1" type="ORF">GCM10009030_38010</name>
</gene>
<dbReference type="EMBL" id="BMOU01000007">
    <property type="protein sequence ID" value="GGO02911.1"/>
    <property type="molecule type" value="Genomic_DNA"/>
</dbReference>
<reference evidence="1" key="1">
    <citation type="journal article" date="2014" name="Int. J. Syst. Evol. Microbiol.">
        <title>Complete genome sequence of Corynebacterium casei LMG S-19264T (=DSM 44701T), isolated from a smear-ripened cheese.</title>
        <authorList>
            <consortium name="US DOE Joint Genome Institute (JGI-PGF)"/>
            <person name="Walter F."/>
            <person name="Albersmeier A."/>
            <person name="Kalinowski J."/>
            <person name="Ruckert C."/>
        </authorList>
    </citation>
    <scope>NUCLEOTIDE SEQUENCE</scope>
    <source>
        <strain evidence="1">JCM 17820</strain>
    </source>
</reference>
<reference evidence="1" key="2">
    <citation type="submission" date="2020-09" db="EMBL/GenBank/DDBJ databases">
        <authorList>
            <person name="Sun Q."/>
            <person name="Ohkuma M."/>
        </authorList>
    </citation>
    <scope>NUCLEOTIDE SEQUENCE</scope>
    <source>
        <strain evidence="1">JCM 17820</strain>
    </source>
</reference>
<dbReference type="Gene3D" id="2.30.110.10">
    <property type="entry name" value="Electron Transport, Fmn-binding Protein, Chain A"/>
    <property type="match status" value="1"/>
</dbReference>
<comment type="caution">
    <text evidence="1">The sequence shown here is derived from an EMBL/GenBank/DDBJ whole genome shotgun (WGS) entry which is preliminary data.</text>
</comment>
<proteinExistence type="predicted"/>
<name>A0A830GRF9_9EURY</name>
<dbReference type="InterPro" id="IPR012349">
    <property type="entry name" value="Split_barrel_FMN-bd"/>
</dbReference>
<accession>A0A830GRF9</accession>
<dbReference type="Proteomes" id="UP000605784">
    <property type="component" value="Unassembled WGS sequence"/>
</dbReference>
<sequence length="150" mass="16870">MDIVENTLDASLGEFLVRPLFCFLAQSSESGPRVSPLWFHWDGEQVWLIAMEDGRSYPDRLRQFPESALAVVDFDPKSGRVEHVGMRGTATLEPFDADRADRLLTKYLGPDRGAWDERFRGLDGDGYGLVRFDPATVVARDQSYAGSLQQ</sequence>
<protein>
    <recommendedName>
        <fullName evidence="3">Pyridoxamine 5'-phosphate oxidase family protein</fullName>
    </recommendedName>
</protein>
<evidence type="ECO:0000313" key="2">
    <source>
        <dbReference type="Proteomes" id="UP000605784"/>
    </source>
</evidence>
<dbReference type="RefSeq" id="WP_189001772.1">
    <property type="nucleotide sequence ID" value="NZ_BMOU01000007.1"/>
</dbReference>
<evidence type="ECO:0008006" key="3">
    <source>
        <dbReference type="Google" id="ProtNLM"/>
    </source>
</evidence>
<dbReference type="SUPFAM" id="SSF50475">
    <property type="entry name" value="FMN-binding split barrel"/>
    <property type="match status" value="1"/>
</dbReference>
<organism evidence="1 2">
    <name type="scientific">Haloarcula pellucida</name>
    <dbReference type="NCBI Taxonomy" id="1427151"/>
    <lineage>
        <taxon>Archaea</taxon>
        <taxon>Methanobacteriati</taxon>
        <taxon>Methanobacteriota</taxon>
        <taxon>Stenosarchaea group</taxon>
        <taxon>Halobacteria</taxon>
        <taxon>Halobacteriales</taxon>
        <taxon>Haloarculaceae</taxon>
        <taxon>Haloarcula</taxon>
    </lineage>
</organism>